<gene>
    <name evidence="1" type="ORF">GBAR_LOCUS5810</name>
    <name evidence="2" type="ORF">GBAR_LOCUS8620</name>
</gene>
<evidence type="ECO:0000313" key="1">
    <source>
        <dbReference type="EMBL" id="CAI8008488.1"/>
    </source>
</evidence>
<comment type="caution">
    <text evidence="1">The sequence shown here is derived from an EMBL/GenBank/DDBJ whole genome shotgun (WGS) entry which is preliminary data.</text>
</comment>
<keyword evidence="3" id="KW-1185">Reference proteome</keyword>
<dbReference type="EMBL" id="CASHTH010001284">
    <property type="protein sequence ID" value="CAI8013637.1"/>
    <property type="molecule type" value="Genomic_DNA"/>
</dbReference>
<accession>A0AA35RBP5</accession>
<name>A0AA35RBP5_GEOBA</name>
<evidence type="ECO:0000313" key="3">
    <source>
        <dbReference type="Proteomes" id="UP001174909"/>
    </source>
</evidence>
<protein>
    <submittedName>
        <fullName evidence="1">Uncharacterized protein</fullName>
    </submittedName>
</protein>
<dbReference type="EMBL" id="CASHTH010000851">
    <property type="protein sequence ID" value="CAI8008488.1"/>
    <property type="molecule type" value="Genomic_DNA"/>
</dbReference>
<sequence length="104" mass="11899">MADNMERGALVQYNVYSRVVCFTEGRLPAIITGIRRIFSDVLPPVPDLIIRMKREEFVDVREDEIVPDRSILKISHKATESLRREIVSQEIVADESGKVKDKEA</sequence>
<proteinExistence type="predicted"/>
<dbReference type="AlphaFoldDB" id="A0AA35RBP5"/>
<reference evidence="1" key="1">
    <citation type="submission" date="2023-03" db="EMBL/GenBank/DDBJ databases">
        <authorList>
            <person name="Steffen K."/>
            <person name="Cardenas P."/>
        </authorList>
    </citation>
    <scope>NUCLEOTIDE SEQUENCE</scope>
</reference>
<organism evidence="1 3">
    <name type="scientific">Geodia barretti</name>
    <name type="common">Barrett's horny sponge</name>
    <dbReference type="NCBI Taxonomy" id="519541"/>
    <lineage>
        <taxon>Eukaryota</taxon>
        <taxon>Metazoa</taxon>
        <taxon>Porifera</taxon>
        <taxon>Demospongiae</taxon>
        <taxon>Heteroscleromorpha</taxon>
        <taxon>Tetractinellida</taxon>
        <taxon>Astrophorina</taxon>
        <taxon>Geodiidae</taxon>
        <taxon>Geodia</taxon>
    </lineage>
</organism>
<dbReference type="Proteomes" id="UP001174909">
    <property type="component" value="Unassembled WGS sequence"/>
</dbReference>
<evidence type="ECO:0000313" key="2">
    <source>
        <dbReference type="EMBL" id="CAI8013637.1"/>
    </source>
</evidence>